<proteinExistence type="predicted"/>
<dbReference type="PROSITE" id="PS51257">
    <property type="entry name" value="PROKAR_LIPOPROTEIN"/>
    <property type="match status" value="1"/>
</dbReference>
<dbReference type="PANTHER" id="PTHR43301:SF3">
    <property type="entry name" value="ARABINAN ENDO-1,5-ALPHA-L-ARABINOSIDASE A-RELATED"/>
    <property type="match status" value="1"/>
</dbReference>
<comment type="caution">
    <text evidence="3">The sequence shown here is derived from an EMBL/GenBank/DDBJ whole genome shotgun (WGS) entry which is preliminary data.</text>
</comment>
<dbReference type="InterPro" id="IPR055133">
    <property type="entry name" value="BT_3657-like_N"/>
</dbReference>
<dbReference type="CDD" id="cd08983">
    <property type="entry name" value="GH43_Bt3655-like"/>
    <property type="match status" value="1"/>
</dbReference>
<dbReference type="Pfam" id="PF22847">
    <property type="entry name" value="BT_3657-like_N"/>
    <property type="match status" value="1"/>
</dbReference>
<dbReference type="AlphaFoldDB" id="A0A2V3PPF4"/>
<feature type="chain" id="PRO_5016085419" description="Arabinosidase BT-3657-like N-terminal domain-containing protein" evidence="1">
    <location>
        <begin position="30"/>
        <end position="322"/>
    </location>
</feature>
<dbReference type="Gene3D" id="2.115.10.20">
    <property type="entry name" value="Glycosyl hydrolase domain, family 43"/>
    <property type="match status" value="1"/>
</dbReference>
<reference evidence="3 4" key="1">
    <citation type="submission" date="2018-03" db="EMBL/GenBank/DDBJ databases">
        <title>Genomic Encyclopedia of Archaeal and Bacterial Type Strains, Phase II (KMG-II): from individual species to whole genera.</title>
        <authorList>
            <person name="Goeker M."/>
        </authorList>
    </citation>
    <scope>NUCLEOTIDE SEQUENCE [LARGE SCALE GENOMIC DNA]</scope>
    <source>
        <strain evidence="3 4">DSM 100214</strain>
    </source>
</reference>
<evidence type="ECO:0000259" key="2">
    <source>
        <dbReference type="Pfam" id="PF22847"/>
    </source>
</evidence>
<dbReference type="InterPro" id="IPR050727">
    <property type="entry name" value="GH43_arabinanases"/>
</dbReference>
<dbReference type="InterPro" id="IPR023296">
    <property type="entry name" value="Glyco_hydro_beta-prop_sf"/>
</dbReference>
<accession>A0A2V3PPF4</accession>
<sequence>MAAKKINTMKKSILYILGLVLLMSCNTSKKEAENTTPEKEVYLFTSFHEPANEGLRFLYSYDGYKWDSIPGIYLKPEVGVQKIMRDPSIVQGPDSTFHLVWTCSWKGDPAFGYASSKDLINWSEQQYIPIMAFDTTTVNVWAPELFYDDEANDFIIVWASTVPFKFEKGIEDEDNNHRLYYTKTKDFKDFTKAELLYDPGYSSIDAVIVKRDSADYVLVFKDNTRPERNMKVAFATTPTGEYINPSAPFTGNFTEGPSVVKVGNEWLIYFDAYDKKSYDAVSTKDFKTFTDINDKISIPVGHKHGTIFKAPESVLTKLKAAK</sequence>
<evidence type="ECO:0000313" key="3">
    <source>
        <dbReference type="EMBL" id="PXV64752.1"/>
    </source>
</evidence>
<organism evidence="3 4">
    <name type="scientific">Dysgonomonas alginatilytica</name>
    <dbReference type="NCBI Taxonomy" id="1605892"/>
    <lineage>
        <taxon>Bacteria</taxon>
        <taxon>Pseudomonadati</taxon>
        <taxon>Bacteroidota</taxon>
        <taxon>Bacteroidia</taxon>
        <taxon>Bacteroidales</taxon>
        <taxon>Dysgonomonadaceae</taxon>
        <taxon>Dysgonomonas</taxon>
    </lineage>
</organism>
<feature type="domain" description="Arabinosidase BT-3657-like N-terminal" evidence="2">
    <location>
        <begin position="29"/>
        <end position="137"/>
    </location>
</feature>
<protein>
    <recommendedName>
        <fullName evidence="2">Arabinosidase BT-3657-like N-terminal domain-containing protein</fullName>
    </recommendedName>
</protein>
<dbReference type="EMBL" id="QICL01000009">
    <property type="protein sequence ID" value="PXV64752.1"/>
    <property type="molecule type" value="Genomic_DNA"/>
</dbReference>
<keyword evidence="4" id="KW-1185">Reference proteome</keyword>
<feature type="signal peptide" evidence="1">
    <location>
        <begin position="1"/>
        <end position="29"/>
    </location>
</feature>
<name>A0A2V3PPF4_9BACT</name>
<evidence type="ECO:0000256" key="1">
    <source>
        <dbReference type="SAM" id="SignalP"/>
    </source>
</evidence>
<dbReference type="PANTHER" id="PTHR43301">
    <property type="entry name" value="ARABINAN ENDO-1,5-ALPHA-L-ARABINOSIDASE"/>
    <property type="match status" value="1"/>
</dbReference>
<dbReference type="SUPFAM" id="SSF75005">
    <property type="entry name" value="Arabinanase/levansucrase/invertase"/>
    <property type="match status" value="1"/>
</dbReference>
<keyword evidence="1" id="KW-0732">Signal</keyword>
<dbReference type="Proteomes" id="UP000247973">
    <property type="component" value="Unassembled WGS sequence"/>
</dbReference>
<gene>
    <name evidence="3" type="ORF">CLV62_10978</name>
</gene>
<evidence type="ECO:0000313" key="4">
    <source>
        <dbReference type="Proteomes" id="UP000247973"/>
    </source>
</evidence>